<proteinExistence type="predicted"/>
<evidence type="ECO:0000313" key="3">
    <source>
        <dbReference type="Proteomes" id="UP000046122"/>
    </source>
</evidence>
<organism evidence="2 3">
    <name type="scientific">Mesorhizobium plurifarium</name>
    <dbReference type="NCBI Taxonomy" id="69974"/>
    <lineage>
        <taxon>Bacteria</taxon>
        <taxon>Pseudomonadati</taxon>
        <taxon>Pseudomonadota</taxon>
        <taxon>Alphaproteobacteria</taxon>
        <taxon>Hyphomicrobiales</taxon>
        <taxon>Phyllobacteriaceae</taxon>
        <taxon>Mesorhizobium</taxon>
    </lineage>
</organism>
<dbReference type="InterPro" id="IPR025139">
    <property type="entry name" value="DUF4062"/>
</dbReference>
<sequence length="310" mass="34701">MVMQTLLELDCIPSGMEFFPASDEDTFEFIKTVIDVCDYYVLIVSGKYGSVAPDGKSYTEKEYDYAVETGKPVLGFVRRDISKVTVSQTDQSPELAKKLDGFRAKVASGRIVKMWDNSDQLAGLVATTLTSAIKRYPAIGWIRGDQQPSSSLLIEINQLRKENQELLSSMSKSNPEPMIDNLAELDDYHEITYKERQTIRGQHINRQIRLTWGDILSIVGDNFRTPSNTSGLSPISAYIERKRGIYDATIAHADYVRILTQFELMGIMTADTYSLANGGTAVFHKLTPTGVGEYLKRMAILKKETPKENG</sequence>
<gene>
    <name evidence="2" type="ORF">MPL3365_100169</name>
</gene>
<name>A0A090G0R0_MESPL</name>
<dbReference type="AlphaFoldDB" id="A0A090G0R0"/>
<dbReference type="Pfam" id="PF13271">
    <property type="entry name" value="DUF4062"/>
    <property type="match status" value="1"/>
</dbReference>
<reference evidence="2 3" key="1">
    <citation type="submission" date="2014-08" db="EMBL/GenBank/DDBJ databases">
        <authorList>
            <person name="Moulin Lionel"/>
        </authorList>
    </citation>
    <scope>NUCLEOTIDE SEQUENCE [LARGE SCALE GENOMIC DNA]</scope>
</reference>
<protein>
    <recommendedName>
        <fullName evidence="1">DUF4062 domain-containing protein</fullName>
    </recommendedName>
</protein>
<dbReference type="EMBL" id="CCNE01000002">
    <property type="protein sequence ID" value="CDX49697.1"/>
    <property type="molecule type" value="Genomic_DNA"/>
</dbReference>
<evidence type="ECO:0000259" key="1">
    <source>
        <dbReference type="Pfam" id="PF13271"/>
    </source>
</evidence>
<evidence type="ECO:0000313" key="2">
    <source>
        <dbReference type="EMBL" id="CDX49697.1"/>
    </source>
</evidence>
<accession>A0A090G0R0</accession>
<feature type="domain" description="DUF4062" evidence="1">
    <location>
        <begin position="2"/>
        <end position="66"/>
    </location>
</feature>
<dbReference type="Proteomes" id="UP000046122">
    <property type="component" value="Unassembled WGS sequence"/>
</dbReference>